<evidence type="ECO:0000313" key="1">
    <source>
        <dbReference type="EMBL" id="PKI69022.1"/>
    </source>
</evidence>
<sequence>MPQHPYASGETHSASAIETIKGKRSGNVLYSCSLSSLVSADRFASFGKSSMLRGRIGVPFIGRNPIRQIAKTYRVASFSQRFQLETKRKRQAMETFGRTFSSFSVTTKDLKDPVSVQLHLFSLAGRLESL</sequence>
<name>A0A2I0KKJ5_PUNGR</name>
<comment type="caution">
    <text evidence="1">The sequence shown here is derived from an EMBL/GenBank/DDBJ whole genome shotgun (WGS) entry which is preliminary data.</text>
</comment>
<dbReference type="Proteomes" id="UP000233551">
    <property type="component" value="Unassembled WGS sequence"/>
</dbReference>
<protein>
    <submittedName>
        <fullName evidence="1">Uncharacterized protein</fullName>
    </submittedName>
</protein>
<proteinExistence type="predicted"/>
<gene>
    <name evidence="1" type="ORF">CRG98_010600</name>
</gene>
<dbReference type="EMBL" id="PGOL01000524">
    <property type="protein sequence ID" value="PKI69022.1"/>
    <property type="molecule type" value="Genomic_DNA"/>
</dbReference>
<reference evidence="1 2" key="1">
    <citation type="submission" date="2017-11" db="EMBL/GenBank/DDBJ databases">
        <title>De-novo sequencing of pomegranate (Punica granatum L.) genome.</title>
        <authorList>
            <person name="Akparov Z."/>
            <person name="Amiraslanov A."/>
            <person name="Hajiyeva S."/>
            <person name="Abbasov M."/>
            <person name="Kaur K."/>
            <person name="Hamwieh A."/>
            <person name="Solovyev V."/>
            <person name="Salamov A."/>
            <person name="Braich B."/>
            <person name="Kosarev P."/>
            <person name="Mahmoud A."/>
            <person name="Hajiyev E."/>
            <person name="Babayeva S."/>
            <person name="Izzatullayeva V."/>
            <person name="Mammadov A."/>
            <person name="Mammadov A."/>
            <person name="Sharifova S."/>
            <person name="Ojaghi J."/>
            <person name="Eynullazada K."/>
            <person name="Bayramov B."/>
            <person name="Abdulazimova A."/>
            <person name="Shahmuradov I."/>
        </authorList>
    </citation>
    <scope>NUCLEOTIDE SEQUENCE [LARGE SCALE GENOMIC DNA]</scope>
    <source>
        <strain evidence="2">cv. AG2017</strain>
        <tissue evidence="1">Leaf</tissue>
    </source>
</reference>
<keyword evidence="2" id="KW-1185">Reference proteome</keyword>
<organism evidence="1 2">
    <name type="scientific">Punica granatum</name>
    <name type="common">Pomegranate</name>
    <dbReference type="NCBI Taxonomy" id="22663"/>
    <lineage>
        <taxon>Eukaryota</taxon>
        <taxon>Viridiplantae</taxon>
        <taxon>Streptophyta</taxon>
        <taxon>Embryophyta</taxon>
        <taxon>Tracheophyta</taxon>
        <taxon>Spermatophyta</taxon>
        <taxon>Magnoliopsida</taxon>
        <taxon>eudicotyledons</taxon>
        <taxon>Gunneridae</taxon>
        <taxon>Pentapetalae</taxon>
        <taxon>rosids</taxon>
        <taxon>malvids</taxon>
        <taxon>Myrtales</taxon>
        <taxon>Lythraceae</taxon>
        <taxon>Punica</taxon>
    </lineage>
</organism>
<evidence type="ECO:0000313" key="2">
    <source>
        <dbReference type="Proteomes" id="UP000233551"/>
    </source>
</evidence>
<dbReference type="AlphaFoldDB" id="A0A2I0KKJ5"/>
<accession>A0A2I0KKJ5</accession>